<keyword evidence="1" id="KW-0812">Transmembrane</keyword>
<dbReference type="InterPro" id="IPR041033">
    <property type="entry name" value="SpaA_PFL_dom_1"/>
</dbReference>
<evidence type="ECO:0000259" key="2">
    <source>
        <dbReference type="Pfam" id="PF16555"/>
    </source>
</evidence>
<dbReference type="NCBIfam" id="NF033902">
    <property type="entry name" value="iso_D2_wall_anc"/>
    <property type="match status" value="1"/>
</dbReference>
<proteinExistence type="predicted"/>
<accession>A0ABU3F3Z5</accession>
<evidence type="ECO:0000256" key="1">
    <source>
        <dbReference type="SAM" id="Phobius"/>
    </source>
</evidence>
<dbReference type="RefSeq" id="WP_311823445.1">
    <property type="nucleotide sequence ID" value="NZ_JARPYF010000015.1"/>
</dbReference>
<dbReference type="InterPro" id="IPR032364">
    <property type="entry name" value="GramPos_pilinD1_N"/>
</dbReference>
<sequence>MKSRGFLVRLLMALVCLLPVGIGMFSLGDSAFAVDAVDVTLHKKKMDAFPTELTENNGKIDDRFNRYEPLKDITFTVWNVTDDFYKQLNVKLTGSETDSEYKAKVKEFMIEQDPSKGFNFVKSEAQNVDTQTTGDDGTAKFTGLPMRNSKGLYNVYYFEEHNNNPDVKSLPVILTLPAIDTDDGSHMANIHLYPKNAVTGGEVEKDVMDGDQPAVPNPDGAHDYDIGKEIQFRASYKIPSQIGEILTNPNTSAKSTRYTKLVFKDEVDKFGVQFERIDKIMVGNENIKDKFLGVHTAEPTYKGKPAKPTEKAGFEIKTNLNASNDGLPGQNYKKSEAAASFLANYAGQKMEIYYTVSLTELTPVDEEIKNNFVVTLDHDGIKDETKTHPEVPVITTGGRKVFKYEDPNGQGLGGAKFVVIKQDGNNASYLKIDGGKVTWVPVGTNEKYDNATQYTSDDKGNFEIKGLEYGEYFLREIKAPDGFQKLDQDRKITIEKGSYGAKAEEIGNVTKDGILPSTGGAGIIAFLIIGGALMSFAVIRYRKTQHAV</sequence>
<comment type="caution">
    <text evidence="4">The sequence shown here is derived from an EMBL/GenBank/DDBJ whole genome shotgun (WGS) entry which is preliminary data.</text>
</comment>
<evidence type="ECO:0000313" key="5">
    <source>
        <dbReference type="Proteomes" id="UP001252875"/>
    </source>
</evidence>
<keyword evidence="5" id="KW-1185">Reference proteome</keyword>
<dbReference type="Proteomes" id="UP001252875">
    <property type="component" value="Unassembled WGS sequence"/>
</dbReference>
<dbReference type="Pfam" id="PF16555">
    <property type="entry name" value="GramPos_pilinD1"/>
    <property type="match status" value="1"/>
</dbReference>
<dbReference type="SUPFAM" id="SSF49478">
    <property type="entry name" value="Cna protein B-type domain"/>
    <property type="match status" value="1"/>
</dbReference>
<dbReference type="Gene3D" id="2.60.40.10">
    <property type="entry name" value="Immunoglobulins"/>
    <property type="match status" value="2"/>
</dbReference>
<dbReference type="EMBL" id="JARPYI010000014">
    <property type="protein sequence ID" value="MDT2601857.1"/>
    <property type="molecule type" value="Genomic_DNA"/>
</dbReference>
<feature type="transmembrane region" description="Helical" evidence="1">
    <location>
        <begin position="519"/>
        <end position="539"/>
    </location>
</feature>
<dbReference type="InterPro" id="IPR048052">
    <property type="entry name" value="FM1-like"/>
</dbReference>
<feature type="domain" description="Gram-positive pilin subunit D1 N-terminal" evidence="2">
    <location>
        <begin position="35"/>
        <end position="196"/>
    </location>
</feature>
<organism evidence="4 5">
    <name type="scientific">Enterococcus hulanensis</name>
    <dbReference type="NCBI Taxonomy" id="2559929"/>
    <lineage>
        <taxon>Bacteria</taxon>
        <taxon>Bacillati</taxon>
        <taxon>Bacillota</taxon>
        <taxon>Bacilli</taxon>
        <taxon>Lactobacillales</taxon>
        <taxon>Enterococcaceae</taxon>
        <taxon>Enterococcus</taxon>
    </lineage>
</organism>
<evidence type="ECO:0000259" key="3">
    <source>
        <dbReference type="Pfam" id="PF17802"/>
    </source>
</evidence>
<dbReference type="InterPro" id="IPR013783">
    <property type="entry name" value="Ig-like_fold"/>
</dbReference>
<dbReference type="Pfam" id="PF17802">
    <property type="entry name" value="SpaA"/>
    <property type="match status" value="1"/>
</dbReference>
<feature type="domain" description="SpaA-like prealbumin fold" evidence="3">
    <location>
        <begin position="401"/>
        <end position="497"/>
    </location>
</feature>
<gene>
    <name evidence="4" type="ORF">P7D85_18920</name>
</gene>
<dbReference type="Gene3D" id="2.60.40.740">
    <property type="match status" value="1"/>
</dbReference>
<evidence type="ECO:0000313" key="4">
    <source>
        <dbReference type="EMBL" id="MDT2601857.1"/>
    </source>
</evidence>
<keyword evidence="1" id="KW-1133">Transmembrane helix</keyword>
<dbReference type="NCBIfam" id="TIGR01167">
    <property type="entry name" value="LPXTG_anchor"/>
    <property type="match status" value="1"/>
</dbReference>
<protein>
    <submittedName>
        <fullName evidence="4">SpaH/EbpB family LPXTG-anchored major pilin</fullName>
    </submittedName>
</protein>
<name>A0ABU3F3Z5_9ENTE</name>
<reference evidence="4 5" key="1">
    <citation type="submission" date="2023-03" db="EMBL/GenBank/DDBJ databases">
        <authorList>
            <person name="Shen W."/>
            <person name="Cai J."/>
        </authorList>
    </citation>
    <scope>NUCLEOTIDE SEQUENCE [LARGE SCALE GENOMIC DNA]</scope>
    <source>
        <strain evidence="4 5">D6-4</strain>
    </source>
</reference>
<keyword evidence="1" id="KW-0472">Membrane</keyword>